<reference evidence="2 3" key="1">
    <citation type="submission" date="2023-03" db="EMBL/GenBank/DDBJ databases">
        <title>Description of Hydrogenimonas sp. ISO32.</title>
        <authorList>
            <person name="Mino S."/>
            <person name="Fukazawa S."/>
            <person name="Sawabe T."/>
        </authorList>
    </citation>
    <scope>NUCLEOTIDE SEQUENCE [LARGE SCALE GENOMIC DNA]</scope>
    <source>
        <strain evidence="2 3">ISO32</strain>
    </source>
</reference>
<feature type="signal peptide" evidence="1">
    <location>
        <begin position="1"/>
        <end position="25"/>
    </location>
</feature>
<evidence type="ECO:0008006" key="4">
    <source>
        <dbReference type="Google" id="ProtNLM"/>
    </source>
</evidence>
<keyword evidence="1" id="KW-0732">Signal</keyword>
<dbReference type="RefSeq" id="WP_286336535.1">
    <property type="nucleotide sequence ID" value="NZ_AP027370.1"/>
</dbReference>
<keyword evidence="3" id="KW-1185">Reference proteome</keyword>
<sequence>MKRRTFLKTSLSLAAIAGLNPSLFAETGVPLPLEAVDFDAGSDAQTIVIYLMGGMGDIIGNMTNFDQIVDENLSQIAYPMDKFTKTADGFWREAGGEYIQSMLDEGNLTVFRTCEQTDVLKAHKLNQVRFMHGNDQGYESGIVTTLMHVLGRFNAVPEDAFMTNVSFVDSNFELLTDNAVSSGLPSHLKPVSFGLSVKNPFARKAGLLYQDDDLLDRLSFEMNARAGNNAKIGRMFSSREDLEAFMENLASSSLPSGIDYTIGGTYDKFNFGKQLEVAMRILVENPDTKVVSMTTESWDDHSNAIAQHTDRGYHLFRAVHMAMEHAKALGNENINIVLFGDFGRNLNINSAYGWDHGNNQCVYFIGGKKHFNHRGIVGETVLDETMLSMGRIYTTPAPGSYKFEPYAIASTLYKLYGVKNPEVLTGGRKAIGDELDVPFLKG</sequence>
<dbReference type="EMBL" id="AP027370">
    <property type="protein sequence ID" value="BDY13586.1"/>
    <property type="molecule type" value="Genomic_DNA"/>
</dbReference>
<organism evidence="2 3">
    <name type="scientific">Hydrogenimonas cancrithermarum</name>
    <dbReference type="NCBI Taxonomy" id="2993563"/>
    <lineage>
        <taxon>Bacteria</taxon>
        <taxon>Pseudomonadati</taxon>
        <taxon>Campylobacterota</taxon>
        <taxon>Epsilonproteobacteria</taxon>
        <taxon>Campylobacterales</taxon>
        <taxon>Hydrogenimonadaceae</taxon>
        <taxon>Hydrogenimonas</taxon>
    </lineage>
</organism>
<evidence type="ECO:0000313" key="2">
    <source>
        <dbReference type="EMBL" id="BDY13586.1"/>
    </source>
</evidence>
<evidence type="ECO:0000256" key="1">
    <source>
        <dbReference type="SAM" id="SignalP"/>
    </source>
</evidence>
<evidence type="ECO:0000313" key="3">
    <source>
        <dbReference type="Proteomes" id="UP001321445"/>
    </source>
</evidence>
<feature type="chain" id="PRO_5046687128" description="DUF1501 domain-containing protein" evidence="1">
    <location>
        <begin position="26"/>
        <end position="442"/>
    </location>
</feature>
<accession>A0ABM8FPD1</accession>
<dbReference type="Pfam" id="PF07394">
    <property type="entry name" value="DUF1501"/>
    <property type="match status" value="1"/>
</dbReference>
<proteinExistence type="predicted"/>
<name>A0ABM8FPD1_9BACT</name>
<gene>
    <name evidence="2" type="ORF">HCR_18980</name>
</gene>
<dbReference type="Proteomes" id="UP001321445">
    <property type="component" value="Chromosome"/>
</dbReference>
<protein>
    <recommendedName>
        <fullName evidence="4">DUF1501 domain-containing protein</fullName>
    </recommendedName>
</protein>
<dbReference type="InterPro" id="IPR010869">
    <property type="entry name" value="DUF1501"/>
</dbReference>